<dbReference type="AlphaFoldDB" id="A0A0K1JHD2"/>
<feature type="transmembrane region" description="Helical" evidence="1">
    <location>
        <begin position="213"/>
        <end position="238"/>
    </location>
</feature>
<sequence length="239" mass="26353">MATNTLPAKKRTGKVGSTIFLKTLMAASGIIFIGFVIAHMYGNLKVFNGQEAFNTYAEHIRTIGEPILPYKGLLWILRVGLLVSLVAHVYAAAVLSARARKARPQRYAVKKRVASTFSAKWMRWGGVTLLIFLIWHLLQFTIVKINVGSDGNATEVVENPYRLYVENFQTWWLTVIYLLAMVALGMHLRHGVWSATQTLGLTGTAAARRYANLAAYAVAIVVAGGFALPPLFVLFGVID</sequence>
<gene>
    <name evidence="2" type="ORF">VV02_10020</name>
</gene>
<evidence type="ECO:0000313" key="2">
    <source>
        <dbReference type="EMBL" id="AKU16119.1"/>
    </source>
</evidence>
<dbReference type="RefSeq" id="WP_052591346.1">
    <property type="nucleotide sequence ID" value="NZ_CP011112.1"/>
</dbReference>
<dbReference type="PATRIC" id="fig|571913.6.peg.2045"/>
<feature type="transmembrane region" description="Helical" evidence="1">
    <location>
        <begin position="75"/>
        <end position="100"/>
    </location>
</feature>
<dbReference type="Gene3D" id="1.20.1300.10">
    <property type="entry name" value="Fumarate reductase/succinate dehydrogenase, transmembrane subunit"/>
    <property type="match status" value="1"/>
</dbReference>
<dbReference type="STRING" id="571913.VV02_10020"/>
<name>A0A0K1JHD2_9MICO</name>
<protein>
    <submittedName>
        <fullName evidence="2">Succinate dehydrogenase</fullName>
    </submittedName>
</protein>
<accession>A0A0K1JHD2</accession>
<dbReference type="SUPFAM" id="SSF81343">
    <property type="entry name" value="Fumarate reductase respiratory complex transmembrane subunits"/>
    <property type="match status" value="1"/>
</dbReference>
<feature type="transmembrane region" description="Helical" evidence="1">
    <location>
        <begin position="171"/>
        <end position="192"/>
    </location>
</feature>
<keyword evidence="1" id="KW-0472">Membrane</keyword>
<feature type="transmembrane region" description="Helical" evidence="1">
    <location>
        <begin position="121"/>
        <end position="138"/>
    </location>
</feature>
<dbReference type="Proteomes" id="UP000066480">
    <property type="component" value="Chromosome"/>
</dbReference>
<dbReference type="EMBL" id="CP011112">
    <property type="protein sequence ID" value="AKU16119.1"/>
    <property type="molecule type" value="Genomic_DNA"/>
</dbReference>
<keyword evidence="1" id="KW-1133">Transmembrane helix</keyword>
<organism evidence="2 3">
    <name type="scientific">Luteipulveratus mongoliensis</name>
    <dbReference type="NCBI Taxonomy" id="571913"/>
    <lineage>
        <taxon>Bacteria</taxon>
        <taxon>Bacillati</taxon>
        <taxon>Actinomycetota</taxon>
        <taxon>Actinomycetes</taxon>
        <taxon>Micrococcales</taxon>
        <taxon>Dermacoccaceae</taxon>
        <taxon>Luteipulveratus</taxon>
    </lineage>
</organism>
<evidence type="ECO:0000313" key="3">
    <source>
        <dbReference type="Proteomes" id="UP000066480"/>
    </source>
</evidence>
<dbReference type="OrthoDB" id="9788081at2"/>
<keyword evidence="1" id="KW-0812">Transmembrane</keyword>
<dbReference type="InterPro" id="IPR034804">
    <property type="entry name" value="SQR/QFR_C/D"/>
</dbReference>
<feature type="transmembrane region" description="Helical" evidence="1">
    <location>
        <begin position="19"/>
        <end position="41"/>
    </location>
</feature>
<dbReference type="GO" id="GO:0016020">
    <property type="term" value="C:membrane"/>
    <property type="evidence" value="ECO:0007669"/>
    <property type="project" value="InterPro"/>
</dbReference>
<dbReference type="InterPro" id="IPR011138">
    <property type="entry name" value="Cytochrome_b-558"/>
</dbReference>
<dbReference type="CDD" id="cd03498">
    <property type="entry name" value="SQR_TypeB_2_TM"/>
    <property type="match status" value="1"/>
</dbReference>
<reference evidence="2 3" key="1">
    <citation type="submission" date="2015-03" db="EMBL/GenBank/DDBJ databases">
        <title>Luteipulveratus halotolerans sp. nov., a novel actinobacterium (Dermacoccaceae) from Sarawak, Malaysia.</title>
        <authorList>
            <person name="Juboi H."/>
            <person name="Basik A."/>
            <person name="Shamsul S.S."/>
            <person name="Arnold P."/>
            <person name="Schmitt E.K."/>
            <person name="Sanglier J.-J."/>
            <person name="Yeo T."/>
        </authorList>
    </citation>
    <scope>NUCLEOTIDE SEQUENCE [LARGE SCALE GENOMIC DNA]</scope>
    <source>
        <strain evidence="2 3">MN07-A0370</strain>
    </source>
</reference>
<proteinExistence type="predicted"/>
<dbReference type="NCBIfam" id="TIGR02046">
    <property type="entry name" value="sdhC_b558_fam"/>
    <property type="match status" value="1"/>
</dbReference>
<evidence type="ECO:0000256" key="1">
    <source>
        <dbReference type="SAM" id="Phobius"/>
    </source>
</evidence>
<dbReference type="KEGG" id="lmoi:VV02_10020"/>
<keyword evidence="3" id="KW-1185">Reference proteome</keyword>